<sequence>MTASFLWDLSQHALRLCFPTLADMILVANATSTVLSLMIDNSNRPPITKKVLKVKKRIDIARPDDIMVPNIKDTGATCAFEATEEAPTQPSIDPTIIVPDTGATIIEPITENIDSPLPGDDTREEASNIYIVDSAPMIAKNLDSNNPETEGHIYTHVLPTMDIFEVNLSAVDDLDDSAASASSSHYNDFERFLDEDRMMWIPRPAERVFRKKAVVQKVERYRQDADAARPTHVGEGADGKHVSTIAQSDDSTNQHAREVSTDAASQTSSTSIADTRSDTSETACTSPDNIAAESNQKSASPAIPEINLSPPTDISDEDANHIRSSLAADEPNSHIPIRASLPTFNYVYDYAYQNLTQEDLKNLDFVTILTDPISGNQYGMLTCGYWYWVEDDDNVRQMVEDEYENFLDWIDAILEGFEENEDRVEEVGEEEEEDWAELLRWKRKYELGRGWEVVRSFCHPQFADRKYALGNDQEWYFEYKGKFRRLMEDELDLLNGRLEDGSSIPVNATEDGPVMNLWGLSKITEEAEEES</sequence>
<evidence type="ECO:0000256" key="1">
    <source>
        <dbReference type="SAM" id="MobiDB-lite"/>
    </source>
</evidence>
<feature type="region of interest" description="Disordered" evidence="1">
    <location>
        <begin position="221"/>
        <end position="318"/>
    </location>
</feature>
<reference evidence="2 3" key="1">
    <citation type="journal article" date="2023" name="Mol. Phylogenet. Evol.">
        <title>Genome-scale phylogeny and comparative genomics of the fungal order Sordariales.</title>
        <authorList>
            <person name="Hensen N."/>
            <person name="Bonometti L."/>
            <person name="Westerberg I."/>
            <person name="Brannstrom I.O."/>
            <person name="Guillou S."/>
            <person name="Cros-Aarteil S."/>
            <person name="Calhoun S."/>
            <person name="Haridas S."/>
            <person name="Kuo A."/>
            <person name="Mondo S."/>
            <person name="Pangilinan J."/>
            <person name="Riley R."/>
            <person name="LaButti K."/>
            <person name="Andreopoulos B."/>
            <person name="Lipzen A."/>
            <person name="Chen C."/>
            <person name="Yan M."/>
            <person name="Daum C."/>
            <person name="Ng V."/>
            <person name="Clum A."/>
            <person name="Steindorff A."/>
            <person name="Ohm R.A."/>
            <person name="Martin F."/>
            <person name="Silar P."/>
            <person name="Natvig D.O."/>
            <person name="Lalanne C."/>
            <person name="Gautier V."/>
            <person name="Ament-Velasquez S.L."/>
            <person name="Kruys A."/>
            <person name="Hutchinson M.I."/>
            <person name="Powell A.J."/>
            <person name="Barry K."/>
            <person name="Miller A.N."/>
            <person name="Grigoriev I.V."/>
            <person name="Debuchy R."/>
            <person name="Gladieux P."/>
            <person name="Hiltunen Thoren M."/>
            <person name="Johannesson H."/>
        </authorList>
    </citation>
    <scope>NUCLEOTIDE SEQUENCE [LARGE SCALE GENOMIC DNA]</scope>
    <source>
        <strain evidence="2 3">FGSC 10403</strain>
    </source>
</reference>
<organism evidence="2 3">
    <name type="scientific">Neurospora hispaniola</name>
    <dbReference type="NCBI Taxonomy" id="588809"/>
    <lineage>
        <taxon>Eukaryota</taxon>
        <taxon>Fungi</taxon>
        <taxon>Dikarya</taxon>
        <taxon>Ascomycota</taxon>
        <taxon>Pezizomycotina</taxon>
        <taxon>Sordariomycetes</taxon>
        <taxon>Sordariomycetidae</taxon>
        <taxon>Sordariales</taxon>
        <taxon>Sordariaceae</taxon>
        <taxon>Neurospora</taxon>
    </lineage>
</organism>
<feature type="compositionally biased region" description="Polar residues" evidence="1">
    <location>
        <begin position="244"/>
        <end position="254"/>
    </location>
</feature>
<evidence type="ECO:0000313" key="2">
    <source>
        <dbReference type="EMBL" id="KAK3497905.1"/>
    </source>
</evidence>
<dbReference type="RefSeq" id="XP_062696169.1">
    <property type="nucleotide sequence ID" value="XM_062840673.1"/>
</dbReference>
<dbReference type="Proteomes" id="UP001285908">
    <property type="component" value="Unassembled WGS sequence"/>
</dbReference>
<proteinExistence type="predicted"/>
<comment type="caution">
    <text evidence="2">The sequence shown here is derived from an EMBL/GenBank/DDBJ whole genome shotgun (WGS) entry which is preliminary data.</text>
</comment>
<gene>
    <name evidence="2" type="ORF">B0T23DRAFT_438902</name>
</gene>
<name>A0AAJ0MUC3_9PEZI</name>
<dbReference type="GeneID" id="87878295"/>
<evidence type="ECO:0000313" key="3">
    <source>
        <dbReference type="Proteomes" id="UP001285908"/>
    </source>
</evidence>
<feature type="compositionally biased region" description="Low complexity" evidence="1">
    <location>
        <begin position="261"/>
        <end position="274"/>
    </location>
</feature>
<keyword evidence="3" id="KW-1185">Reference proteome</keyword>
<dbReference type="AlphaFoldDB" id="A0AAJ0MUC3"/>
<dbReference type="EMBL" id="JAULSX010000002">
    <property type="protein sequence ID" value="KAK3497905.1"/>
    <property type="molecule type" value="Genomic_DNA"/>
</dbReference>
<accession>A0AAJ0MUC3</accession>
<protein>
    <submittedName>
        <fullName evidence="2">Uncharacterized protein</fullName>
    </submittedName>
</protein>
<feature type="compositionally biased region" description="Polar residues" evidence="1">
    <location>
        <begin position="280"/>
        <end position="299"/>
    </location>
</feature>